<name>A0A0B6YKF0_9EUPU</name>
<sequence length="130" mass="14972">NSAINFILYCALGQKFRRTFVRTLCPCLVRRMPGRFQSFSFNNQQRESMHHKSTVNGNVYANVSYKQCRTEIIHQDQDVSLDMKVLRSKHSPVESTDSNGSVEATDLYHSNMSQRSHLKLLTPMYKGKPS</sequence>
<dbReference type="AlphaFoldDB" id="A0A0B6YKF0"/>
<protein>
    <recommendedName>
        <fullName evidence="2">G-protein coupled receptors family 1 profile domain-containing protein</fullName>
    </recommendedName>
</protein>
<dbReference type="EMBL" id="HACG01009085">
    <property type="protein sequence ID" value="CEK55950.1"/>
    <property type="molecule type" value="Transcribed_RNA"/>
</dbReference>
<dbReference type="SUPFAM" id="SSF81321">
    <property type="entry name" value="Family A G protein-coupled receptor-like"/>
    <property type="match status" value="1"/>
</dbReference>
<organism evidence="1">
    <name type="scientific">Arion vulgaris</name>
    <dbReference type="NCBI Taxonomy" id="1028688"/>
    <lineage>
        <taxon>Eukaryota</taxon>
        <taxon>Metazoa</taxon>
        <taxon>Spiralia</taxon>
        <taxon>Lophotrochozoa</taxon>
        <taxon>Mollusca</taxon>
        <taxon>Gastropoda</taxon>
        <taxon>Heterobranchia</taxon>
        <taxon>Euthyneura</taxon>
        <taxon>Panpulmonata</taxon>
        <taxon>Eupulmonata</taxon>
        <taxon>Stylommatophora</taxon>
        <taxon>Helicina</taxon>
        <taxon>Arionoidea</taxon>
        <taxon>Arionidae</taxon>
        <taxon>Arion</taxon>
    </lineage>
</organism>
<evidence type="ECO:0000313" key="1">
    <source>
        <dbReference type="EMBL" id="CEK55950.1"/>
    </source>
</evidence>
<reference evidence="1" key="1">
    <citation type="submission" date="2014-12" db="EMBL/GenBank/DDBJ databases">
        <title>Insight into the proteome of Arion vulgaris.</title>
        <authorList>
            <person name="Aradska J."/>
            <person name="Bulat T."/>
            <person name="Smidak R."/>
            <person name="Sarate P."/>
            <person name="Gangsoo J."/>
            <person name="Sialana F."/>
            <person name="Bilban M."/>
            <person name="Lubec G."/>
        </authorList>
    </citation>
    <scope>NUCLEOTIDE SEQUENCE</scope>
    <source>
        <tissue evidence="1">Skin</tissue>
    </source>
</reference>
<dbReference type="Gene3D" id="1.20.1070.10">
    <property type="entry name" value="Rhodopsin 7-helix transmembrane proteins"/>
    <property type="match status" value="1"/>
</dbReference>
<evidence type="ECO:0008006" key="2">
    <source>
        <dbReference type="Google" id="ProtNLM"/>
    </source>
</evidence>
<feature type="non-terminal residue" evidence="1">
    <location>
        <position position="1"/>
    </location>
</feature>
<gene>
    <name evidence="1" type="primary">ORF26437</name>
</gene>
<proteinExistence type="predicted"/>
<accession>A0A0B6YKF0</accession>